<dbReference type="InterPro" id="IPR050307">
    <property type="entry name" value="Sterol_Desaturase_Related"/>
</dbReference>
<keyword evidence="4 5" id="KW-0472">Membrane</keyword>
<protein>
    <recommendedName>
        <fullName evidence="6">Fatty acid hydroxylase domain-containing protein</fullName>
    </recommendedName>
</protein>
<accession>A0A0L0HGG3</accession>
<dbReference type="InterPro" id="IPR006694">
    <property type="entry name" value="Fatty_acid_hydroxylase"/>
</dbReference>
<dbReference type="GO" id="GO:0005506">
    <property type="term" value="F:iron ion binding"/>
    <property type="evidence" value="ECO:0007669"/>
    <property type="project" value="InterPro"/>
</dbReference>
<evidence type="ECO:0000313" key="7">
    <source>
        <dbReference type="EMBL" id="KND00178.1"/>
    </source>
</evidence>
<dbReference type="GeneID" id="27687964"/>
<evidence type="ECO:0000256" key="1">
    <source>
        <dbReference type="ARBA" id="ARBA00004370"/>
    </source>
</evidence>
<reference evidence="7 8" key="1">
    <citation type="submission" date="2009-08" db="EMBL/GenBank/DDBJ databases">
        <title>The Genome Sequence of Spizellomyces punctatus strain DAOM BR117.</title>
        <authorList>
            <consortium name="The Broad Institute Genome Sequencing Platform"/>
            <person name="Russ C."/>
            <person name="Cuomo C."/>
            <person name="Shea T."/>
            <person name="Young S.K."/>
            <person name="Zeng Q."/>
            <person name="Koehrsen M."/>
            <person name="Haas B."/>
            <person name="Borodovsky M."/>
            <person name="Guigo R."/>
            <person name="Alvarado L."/>
            <person name="Berlin A."/>
            <person name="Bochicchio J."/>
            <person name="Borenstein D."/>
            <person name="Chapman S."/>
            <person name="Chen Z."/>
            <person name="Engels R."/>
            <person name="Freedman E."/>
            <person name="Gellesch M."/>
            <person name="Goldberg J."/>
            <person name="Griggs A."/>
            <person name="Gujja S."/>
            <person name="Heiman D."/>
            <person name="Hepburn T."/>
            <person name="Howarth C."/>
            <person name="Jen D."/>
            <person name="Larson L."/>
            <person name="Lewis B."/>
            <person name="Mehta T."/>
            <person name="Park D."/>
            <person name="Pearson M."/>
            <person name="Roberts A."/>
            <person name="Saif S."/>
            <person name="Shenoy N."/>
            <person name="Sisk P."/>
            <person name="Stolte C."/>
            <person name="Sykes S."/>
            <person name="Thomson T."/>
            <person name="Walk T."/>
            <person name="White J."/>
            <person name="Yandava C."/>
            <person name="Burger G."/>
            <person name="Gray M.W."/>
            <person name="Holland P.W.H."/>
            <person name="King N."/>
            <person name="Lang F.B.F."/>
            <person name="Roger A.J."/>
            <person name="Ruiz-Trillo I."/>
            <person name="Lander E."/>
            <person name="Nusbaum C."/>
        </authorList>
    </citation>
    <scope>NUCLEOTIDE SEQUENCE [LARGE SCALE GENOMIC DNA]</scope>
    <source>
        <strain evidence="7 8">DAOM BR117</strain>
    </source>
</reference>
<organism evidence="7 8">
    <name type="scientific">Spizellomyces punctatus (strain DAOM BR117)</name>
    <dbReference type="NCBI Taxonomy" id="645134"/>
    <lineage>
        <taxon>Eukaryota</taxon>
        <taxon>Fungi</taxon>
        <taxon>Fungi incertae sedis</taxon>
        <taxon>Chytridiomycota</taxon>
        <taxon>Chytridiomycota incertae sedis</taxon>
        <taxon>Chytridiomycetes</taxon>
        <taxon>Spizellomycetales</taxon>
        <taxon>Spizellomycetaceae</taxon>
        <taxon>Spizellomyces</taxon>
    </lineage>
</organism>
<evidence type="ECO:0000256" key="3">
    <source>
        <dbReference type="ARBA" id="ARBA00022989"/>
    </source>
</evidence>
<evidence type="ECO:0000256" key="5">
    <source>
        <dbReference type="SAM" id="Phobius"/>
    </source>
</evidence>
<evidence type="ECO:0000256" key="4">
    <source>
        <dbReference type="ARBA" id="ARBA00023136"/>
    </source>
</evidence>
<feature type="transmembrane region" description="Helical" evidence="5">
    <location>
        <begin position="178"/>
        <end position="199"/>
    </location>
</feature>
<dbReference type="OrthoDB" id="6354873at2759"/>
<dbReference type="PANTHER" id="PTHR11863">
    <property type="entry name" value="STEROL DESATURASE"/>
    <property type="match status" value="1"/>
</dbReference>
<dbReference type="VEuPathDB" id="FungiDB:SPPG_04519"/>
<proteinExistence type="predicted"/>
<keyword evidence="3 5" id="KW-1133">Transmembrane helix</keyword>
<keyword evidence="8" id="KW-1185">Reference proteome</keyword>
<dbReference type="GO" id="GO:0016491">
    <property type="term" value="F:oxidoreductase activity"/>
    <property type="evidence" value="ECO:0007669"/>
    <property type="project" value="InterPro"/>
</dbReference>
<evidence type="ECO:0000259" key="6">
    <source>
        <dbReference type="Pfam" id="PF04116"/>
    </source>
</evidence>
<feature type="transmembrane region" description="Helical" evidence="5">
    <location>
        <begin position="50"/>
        <end position="71"/>
    </location>
</feature>
<dbReference type="AlphaFoldDB" id="A0A0L0HGG3"/>
<name>A0A0L0HGG3_SPIPD</name>
<dbReference type="GO" id="GO:0016020">
    <property type="term" value="C:membrane"/>
    <property type="evidence" value="ECO:0007669"/>
    <property type="project" value="UniProtKB-SubCell"/>
</dbReference>
<evidence type="ECO:0000313" key="8">
    <source>
        <dbReference type="Proteomes" id="UP000053201"/>
    </source>
</evidence>
<sequence length="297" mass="35202">MNHTVAYIVPTAKDLFWTTYGAYASLAATVVSKSGLSYDWSIKLVNSTNYILLFGFVGVLYIELIYQWTKFLYRRGWVQRHQLALPEDRDYIMNYFAATSIVTMPVLYIAARWESVYPKITYKFDFWQVILFQLVVFFLQDIWYFYGHRYMHKNKVLWNWVHSHHHEKRNINAFSTGYAAWIENFLLIGPSILISVILMDLMPSFNMLTLRLAWLSQFKIFVIGHTGMKMHPLLYFGNPFAWLQQVLSPVGLSQIPEDHEMHHLYPMCNFSLNFRLWDSLWGSYKSIETLNRNKKKA</sequence>
<dbReference type="Pfam" id="PF04116">
    <property type="entry name" value="FA_hydroxylase"/>
    <property type="match status" value="1"/>
</dbReference>
<dbReference type="EMBL" id="KQ257456">
    <property type="protein sequence ID" value="KND00178.1"/>
    <property type="molecule type" value="Genomic_DNA"/>
</dbReference>
<dbReference type="OMA" id="MVLHDAY"/>
<dbReference type="InParanoid" id="A0A0L0HGG3"/>
<gene>
    <name evidence="7" type="ORF">SPPG_04519</name>
</gene>
<comment type="subcellular location">
    <subcellularLocation>
        <location evidence="1">Membrane</location>
    </subcellularLocation>
</comment>
<keyword evidence="2 5" id="KW-0812">Transmembrane</keyword>
<dbReference type="Proteomes" id="UP000053201">
    <property type="component" value="Unassembled WGS sequence"/>
</dbReference>
<feature type="transmembrane region" description="Helical" evidence="5">
    <location>
        <begin position="92"/>
        <end position="111"/>
    </location>
</feature>
<evidence type="ECO:0000256" key="2">
    <source>
        <dbReference type="ARBA" id="ARBA00022692"/>
    </source>
</evidence>
<dbReference type="GO" id="GO:0008610">
    <property type="term" value="P:lipid biosynthetic process"/>
    <property type="evidence" value="ECO:0007669"/>
    <property type="project" value="InterPro"/>
</dbReference>
<feature type="domain" description="Fatty acid hydroxylase" evidence="6">
    <location>
        <begin position="134"/>
        <end position="282"/>
    </location>
</feature>
<dbReference type="STRING" id="645134.A0A0L0HGG3"/>
<feature type="transmembrane region" description="Helical" evidence="5">
    <location>
        <begin position="126"/>
        <end position="146"/>
    </location>
</feature>
<dbReference type="RefSeq" id="XP_016608217.1">
    <property type="nucleotide sequence ID" value="XM_016752753.1"/>
</dbReference>